<protein>
    <recommendedName>
        <fullName evidence="2">DNA-(apurinic or apyrimidinic site) lyase</fullName>
        <ecNumber evidence="2">4.2.99.18</ecNumber>
    </recommendedName>
</protein>
<keyword evidence="9" id="KW-0234">DNA repair</keyword>
<dbReference type="GO" id="GO:0051539">
    <property type="term" value="F:4 iron, 4 sulfur cluster binding"/>
    <property type="evidence" value="ECO:0007669"/>
    <property type="project" value="UniProtKB-KW"/>
</dbReference>
<evidence type="ECO:0000256" key="3">
    <source>
        <dbReference type="ARBA" id="ARBA00022485"/>
    </source>
</evidence>
<keyword evidence="11" id="KW-0326">Glycosidase</keyword>
<evidence type="ECO:0000256" key="11">
    <source>
        <dbReference type="ARBA" id="ARBA00023295"/>
    </source>
</evidence>
<dbReference type="InParanoid" id="D8LVP1"/>
<dbReference type="GO" id="GO:0006289">
    <property type="term" value="P:nucleotide-excision repair"/>
    <property type="evidence" value="ECO:0007669"/>
    <property type="project" value="TreeGrafter"/>
</dbReference>
<comment type="similarity">
    <text evidence="1">Belongs to the Nth/MutY family.</text>
</comment>
<dbReference type="SUPFAM" id="SSF48150">
    <property type="entry name" value="DNA-glycosylase"/>
    <property type="match status" value="1"/>
</dbReference>
<evidence type="ECO:0000313" key="13">
    <source>
        <dbReference type="EMBL" id="CBK19880.2"/>
    </source>
</evidence>
<dbReference type="AlphaFoldDB" id="D8LVP1"/>
<keyword evidence="5" id="KW-0227">DNA damage</keyword>
<evidence type="ECO:0000256" key="6">
    <source>
        <dbReference type="ARBA" id="ARBA00022801"/>
    </source>
</evidence>
<dbReference type="Pfam" id="PF00633">
    <property type="entry name" value="HHH"/>
    <property type="match status" value="1"/>
</dbReference>
<accession>D8LVP1</accession>
<proteinExistence type="inferred from homology"/>
<dbReference type="GO" id="GO:0046872">
    <property type="term" value="F:metal ion binding"/>
    <property type="evidence" value="ECO:0007669"/>
    <property type="project" value="UniProtKB-KW"/>
</dbReference>
<dbReference type="FunFam" id="1.10.340.30:FF:000005">
    <property type="entry name" value="Endonuclease III-like protein 1"/>
    <property type="match status" value="1"/>
</dbReference>
<dbReference type="InterPro" id="IPR011257">
    <property type="entry name" value="DNA_glycosylase"/>
</dbReference>
<feature type="domain" description="HhH-GPD" evidence="12">
    <location>
        <begin position="2"/>
        <end position="150"/>
    </location>
</feature>
<keyword evidence="7" id="KW-0408">Iron</keyword>
<dbReference type="OrthoDB" id="2099276at2759"/>
<reference evidence="13" key="1">
    <citation type="submission" date="2010-02" db="EMBL/GenBank/DDBJ databases">
        <title>Sequencing and annotation of the Blastocystis hominis genome.</title>
        <authorList>
            <person name="Wincker P."/>
        </authorList>
    </citation>
    <scope>NUCLEOTIDE SEQUENCE</scope>
    <source>
        <strain evidence="13">Singapore isolate B</strain>
    </source>
</reference>
<dbReference type="Pfam" id="PF00730">
    <property type="entry name" value="HhH-GPD"/>
    <property type="match status" value="1"/>
</dbReference>
<dbReference type="InterPro" id="IPR003265">
    <property type="entry name" value="HhH-GPD_domain"/>
</dbReference>
<dbReference type="InterPro" id="IPR000445">
    <property type="entry name" value="HhH_motif"/>
</dbReference>
<keyword evidence="3" id="KW-0004">4Fe-4S</keyword>
<evidence type="ECO:0000256" key="7">
    <source>
        <dbReference type="ARBA" id="ARBA00023004"/>
    </source>
</evidence>
<evidence type="ECO:0000313" key="14">
    <source>
        <dbReference type="Proteomes" id="UP000008312"/>
    </source>
</evidence>
<evidence type="ECO:0000256" key="2">
    <source>
        <dbReference type="ARBA" id="ARBA00012720"/>
    </source>
</evidence>
<dbReference type="PANTHER" id="PTHR43286:SF1">
    <property type="entry name" value="ENDONUCLEASE III-LIKE PROTEIN 1"/>
    <property type="match status" value="1"/>
</dbReference>
<dbReference type="Gene3D" id="1.10.340.30">
    <property type="entry name" value="Hypothetical protein, domain 2"/>
    <property type="match status" value="1"/>
</dbReference>
<dbReference type="PROSITE" id="PS01155">
    <property type="entry name" value="ENDONUCLEASE_III_2"/>
    <property type="match status" value="1"/>
</dbReference>
<evidence type="ECO:0000256" key="9">
    <source>
        <dbReference type="ARBA" id="ARBA00023204"/>
    </source>
</evidence>
<dbReference type="GO" id="GO:0003677">
    <property type="term" value="F:DNA binding"/>
    <property type="evidence" value="ECO:0007669"/>
    <property type="project" value="InterPro"/>
</dbReference>
<dbReference type="PANTHER" id="PTHR43286">
    <property type="entry name" value="ENDONUCLEASE III-LIKE PROTEIN 1"/>
    <property type="match status" value="1"/>
</dbReference>
<dbReference type="CDD" id="cd00056">
    <property type="entry name" value="ENDO3c"/>
    <property type="match status" value="1"/>
</dbReference>
<keyword evidence="6" id="KW-0378">Hydrolase</keyword>
<evidence type="ECO:0000256" key="5">
    <source>
        <dbReference type="ARBA" id="ARBA00022763"/>
    </source>
</evidence>
<keyword evidence="14" id="KW-1185">Reference proteome</keyword>
<dbReference type="InterPro" id="IPR004036">
    <property type="entry name" value="Endonuclease-III-like_CS2"/>
</dbReference>
<keyword evidence="4" id="KW-0479">Metal-binding</keyword>
<dbReference type="GeneID" id="24917604"/>
<dbReference type="Gene3D" id="1.10.1670.10">
    <property type="entry name" value="Helix-hairpin-Helix base-excision DNA repair enzymes (C-terminal)"/>
    <property type="match status" value="1"/>
</dbReference>
<dbReference type="RefSeq" id="XP_012893928.1">
    <property type="nucleotide sequence ID" value="XM_013038474.1"/>
</dbReference>
<evidence type="ECO:0000259" key="12">
    <source>
        <dbReference type="SMART" id="SM00478"/>
    </source>
</evidence>
<dbReference type="SMART" id="SM00478">
    <property type="entry name" value="ENDO3c"/>
    <property type="match status" value="1"/>
</dbReference>
<dbReference type="InterPro" id="IPR023170">
    <property type="entry name" value="HhH_base_excis_C"/>
</dbReference>
<dbReference type="EMBL" id="FN668638">
    <property type="protein sequence ID" value="CBK19880.2"/>
    <property type="molecule type" value="Genomic_DNA"/>
</dbReference>
<keyword evidence="8" id="KW-0411">Iron-sulfur</keyword>
<evidence type="ECO:0000256" key="10">
    <source>
        <dbReference type="ARBA" id="ARBA00023239"/>
    </source>
</evidence>
<organism evidence="13">
    <name type="scientific">Blastocystis hominis</name>
    <dbReference type="NCBI Taxonomy" id="12968"/>
    <lineage>
        <taxon>Eukaryota</taxon>
        <taxon>Sar</taxon>
        <taxon>Stramenopiles</taxon>
        <taxon>Bigyra</taxon>
        <taxon>Opalozoa</taxon>
        <taxon>Opalinata</taxon>
        <taxon>Blastocystidae</taxon>
        <taxon>Blastocystis</taxon>
    </lineage>
</organism>
<dbReference type="GO" id="GO:0006285">
    <property type="term" value="P:base-excision repair, AP site formation"/>
    <property type="evidence" value="ECO:0007669"/>
    <property type="project" value="TreeGrafter"/>
</dbReference>
<dbReference type="OMA" id="QIIWYGR"/>
<dbReference type="EC" id="4.2.99.18" evidence="2"/>
<dbReference type="GO" id="GO:0140078">
    <property type="term" value="F:class I DNA-(apurinic or apyrimidinic site) endonuclease activity"/>
    <property type="evidence" value="ECO:0007669"/>
    <property type="project" value="UniProtKB-EC"/>
</dbReference>
<keyword evidence="10" id="KW-0456">Lyase</keyword>
<evidence type="ECO:0000256" key="8">
    <source>
        <dbReference type="ARBA" id="ARBA00023014"/>
    </source>
</evidence>
<dbReference type="Proteomes" id="UP000008312">
    <property type="component" value="Unassembled WGS sequence"/>
</dbReference>
<evidence type="ECO:0000256" key="4">
    <source>
        <dbReference type="ARBA" id="ARBA00022723"/>
    </source>
</evidence>
<dbReference type="PIRSF" id="PIRSF001435">
    <property type="entry name" value="Nth"/>
    <property type="match status" value="1"/>
</dbReference>
<gene>
    <name evidence="13" type="ORF">GSBLH_T00000289001</name>
</gene>
<sequence length="198" mass="22803">MLSSQTKDQTTHATMLKLREYGLTPKHIQETSDEKLGELICKVGFWTKKVKYIKKTTDILLEKYDGDIPDTIEELVKLPGVGPKMGYLALKVAWNKIDGIGVDVHVHRISNRLEWVHTNTPEQTRVALEAWLPKQYWFEINLLLVGFGQQICKGSPKCSECKLRNMCPSSKYNVSSDDIEDLWNVCFYILLKKQEKET</sequence>
<evidence type="ECO:0000256" key="1">
    <source>
        <dbReference type="ARBA" id="ARBA00008343"/>
    </source>
</evidence>
<name>D8LVP1_BLAHO</name>
<dbReference type="GO" id="GO:0000703">
    <property type="term" value="F:oxidized pyrimidine nucleobase lesion DNA N-glycosylase activity"/>
    <property type="evidence" value="ECO:0007669"/>
    <property type="project" value="TreeGrafter"/>
</dbReference>
<dbReference type="GO" id="GO:0005634">
    <property type="term" value="C:nucleus"/>
    <property type="evidence" value="ECO:0007669"/>
    <property type="project" value="TreeGrafter"/>
</dbReference>